<dbReference type="PANTHER" id="PTHR11085:SF2">
    <property type="entry name" value="NOVEL PROTEIN SIMILAR TO VERTEBRATE SIRTUIN (SILENT MATING TYPE INFORMATION REGULATION 2 HOMOLOG) 2 (S. CEREVISIAE) (SIRT2)"/>
    <property type="match status" value="1"/>
</dbReference>
<dbReference type="GO" id="GO:0017136">
    <property type="term" value="F:histone deacetylase activity, NAD-dependent"/>
    <property type="evidence" value="ECO:0007669"/>
    <property type="project" value="TreeGrafter"/>
</dbReference>
<evidence type="ECO:0000256" key="2">
    <source>
        <dbReference type="ARBA" id="ARBA00023027"/>
    </source>
</evidence>
<dbReference type="GeneTree" id="ENSGT00940000165765"/>
<comment type="caution">
    <text evidence="3">Lacks conserved residue(s) required for the propagation of feature annotation.</text>
</comment>
<evidence type="ECO:0000259" key="4">
    <source>
        <dbReference type="PROSITE" id="PS50305"/>
    </source>
</evidence>
<dbReference type="Gene3D" id="3.40.50.1220">
    <property type="entry name" value="TPP-binding domain"/>
    <property type="match status" value="1"/>
</dbReference>
<dbReference type="InterPro" id="IPR029035">
    <property type="entry name" value="DHS-like_NAD/FAD-binding_dom"/>
</dbReference>
<dbReference type="STRING" id="32473.ENSXCOP00000027409"/>
<dbReference type="InterPro" id="IPR003000">
    <property type="entry name" value="Sirtuin"/>
</dbReference>
<dbReference type="PANTHER" id="PTHR11085">
    <property type="entry name" value="NAD-DEPENDENT PROTEIN DEACYLASE SIRTUIN-5, MITOCHONDRIAL-RELATED"/>
    <property type="match status" value="1"/>
</dbReference>
<evidence type="ECO:0000256" key="1">
    <source>
        <dbReference type="ARBA" id="ARBA00022679"/>
    </source>
</evidence>
<dbReference type="AlphaFoldDB" id="A0A3B5MSM9"/>
<dbReference type="PROSITE" id="PS50305">
    <property type="entry name" value="SIRTUIN"/>
    <property type="match status" value="1"/>
</dbReference>
<reference evidence="5" key="2">
    <citation type="submission" date="2025-09" db="UniProtKB">
        <authorList>
            <consortium name="Ensembl"/>
        </authorList>
    </citation>
    <scope>IDENTIFICATION</scope>
</reference>
<dbReference type="GO" id="GO:0005634">
    <property type="term" value="C:nucleus"/>
    <property type="evidence" value="ECO:0007669"/>
    <property type="project" value="TreeGrafter"/>
</dbReference>
<evidence type="ECO:0000256" key="3">
    <source>
        <dbReference type="PROSITE-ProRule" id="PRU00236"/>
    </source>
</evidence>
<dbReference type="Proteomes" id="UP000261380">
    <property type="component" value="Unplaced"/>
</dbReference>
<proteinExistence type="predicted"/>
<dbReference type="InterPro" id="IPR050134">
    <property type="entry name" value="NAD-dep_sirtuin_deacylases"/>
</dbReference>
<protein>
    <recommendedName>
        <fullName evidence="4">Deacetylase sirtuin-type domain-containing protein</fullName>
    </recommendedName>
</protein>
<accession>A0A3B5MSM9</accession>
<dbReference type="Gene3D" id="3.30.1600.10">
    <property type="entry name" value="SIR2/SIRT2 'Small Domain"/>
    <property type="match status" value="1"/>
</dbReference>
<dbReference type="Ensembl" id="ENSXCOT00000027742.1">
    <property type="protein sequence ID" value="ENSXCOP00000027409.1"/>
    <property type="gene ID" value="ENSXCOG00000020467.1"/>
</dbReference>
<dbReference type="InterPro" id="IPR026591">
    <property type="entry name" value="Sirtuin_cat_small_dom_sf"/>
</dbReference>
<organism evidence="5 6">
    <name type="scientific">Xiphophorus couchianus</name>
    <name type="common">Monterrey platyfish</name>
    <dbReference type="NCBI Taxonomy" id="32473"/>
    <lineage>
        <taxon>Eukaryota</taxon>
        <taxon>Metazoa</taxon>
        <taxon>Chordata</taxon>
        <taxon>Craniata</taxon>
        <taxon>Vertebrata</taxon>
        <taxon>Euteleostomi</taxon>
        <taxon>Actinopterygii</taxon>
        <taxon>Neopterygii</taxon>
        <taxon>Teleostei</taxon>
        <taxon>Neoteleostei</taxon>
        <taxon>Acanthomorphata</taxon>
        <taxon>Ovalentaria</taxon>
        <taxon>Atherinomorphae</taxon>
        <taxon>Cyprinodontiformes</taxon>
        <taxon>Poeciliidae</taxon>
        <taxon>Poeciliinae</taxon>
        <taxon>Xiphophorus</taxon>
    </lineage>
</organism>
<evidence type="ECO:0000313" key="6">
    <source>
        <dbReference type="Proteomes" id="UP000261380"/>
    </source>
</evidence>
<name>A0A3B5MSM9_9TELE</name>
<reference evidence="5" key="1">
    <citation type="submission" date="2025-08" db="UniProtKB">
        <authorList>
            <consortium name="Ensembl"/>
        </authorList>
    </citation>
    <scope>IDENTIFICATION</scope>
</reference>
<sequence>YPLITKTNHQTLGLSSSRSGLLSVARLVKLGRCKNILVVVGAGISTPSGIPDFRTPGTGLYANLEKYNLPYPEAIFNIDYFSNDPQPFFSLAKALYPGKSEQFKYKNITVRKYNKDLTRLKSISVTVKSLGTGLVTVPTVYYKFIRVVRLTHKDLYKIQHFLSGAKITFDLSLCRFGKSK</sequence>
<evidence type="ECO:0000313" key="5">
    <source>
        <dbReference type="Ensembl" id="ENSXCOP00000027409.1"/>
    </source>
</evidence>
<dbReference type="GO" id="GO:0070403">
    <property type="term" value="F:NAD+ binding"/>
    <property type="evidence" value="ECO:0007669"/>
    <property type="project" value="InterPro"/>
</dbReference>
<dbReference type="SUPFAM" id="SSF52467">
    <property type="entry name" value="DHS-like NAD/FAD-binding domain"/>
    <property type="match status" value="1"/>
</dbReference>
<keyword evidence="2" id="KW-0520">NAD</keyword>
<feature type="domain" description="Deacetylase sirtuin-type" evidence="4">
    <location>
        <begin position="17"/>
        <end position="180"/>
    </location>
</feature>
<dbReference type="InterPro" id="IPR026590">
    <property type="entry name" value="Ssirtuin_cat_dom"/>
</dbReference>
<dbReference type="Pfam" id="PF02146">
    <property type="entry name" value="SIR2"/>
    <property type="match status" value="1"/>
</dbReference>
<keyword evidence="1" id="KW-0808">Transferase</keyword>
<keyword evidence="6" id="KW-1185">Reference proteome</keyword>